<comment type="caution">
    <text evidence="2">The sequence shown here is derived from an EMBL/GenBank/DDBJ whole genome shotgun (WGS) entry which is preliminary data.</text>
</comment>
<proteinExistence type="predicted"/>
<reference evidence="2" key="1">
    <citation type="submission" date="2021-07" db="EMBL/GenBank/DDBJ databases">
        <title>Genome Resource of American Ginseng Black Spot Pathogen Alternaria panax.</title>
        <authorList>
            <person name="Qiu C."/>
            <person name="Wang W."/>
            <person name="Liu Z."/>
        </authorList>
    </citation>
    <scope>NUCLEOTIDE SEQUENCE</scope>
    <source>
        <strain evidence="2">BNCC115425</strain>
    </source>
</reference>
<name>A0AAD4IAT6_9PLEO</name>
<evidence type="ECO:0000313" key="3">
    <source>
        <dbReference type="Proteomes" id="UP001199106"/>
    </source>
</evidence>
<keyword evidence="3" id="KW-1185">Reference proteome</keyword>
<protein>
    <submittedName>
        <fullName evidence="2">Uncharacterized protein</fullName>
    </submittedName>
</protein>
<feature type="region of interest" description="Disordered" evidence="1">
    <location>
        <begin position="115"/>
        <end position="141"/>
    </location>
</feature>
<gene>
    <name evidence="2" type="ORF">G6011_09320</name>
</gene>
<sequence>MASFFLVNPDKLERDIRCMNSTILDDLQGLHMIPRLYQTLFYRTREFAATVRNLVDVAPAMWAEAACLLVDWSVNVLRHKEVGLERFLHSQRESLYWILDDALLRICVDQWDPPQSTTPSSSHSTQSRLSSSSPTPKAVPWDMATTPISLALSRARGLMPLWHAQDLEERENWELNCLDPQGQYFDVGWFRRSTKFLHQSTKIHEIWRTLRRWGGGQLPAELADVIMEDVATFEGLPVCDLRTEYLAKRAVNHGAVSYFREDMN</sequence>
<evidence type="ECO:0000313" key="2">
    <source>
        <dbReference type="EMBL" id="KAG9191232.1"/>
    </source>
</evidence>
<feature type="compositionally biased region" description="Low complexity" evidence="1">
    <location>
        <begin position="115"/>
        <end position="136"/>
    </location>
</feature>
<organism evidence="2 3">
    <name type="scientific">Alternaria panax</name>
    <dbReference type="NCBI Taxonomy" id="48097"/>
    <lineage>
        <taxon>Eukaryota</taxon>
        <taxon>Fungi</taxon>
        <taxon>Dikarya</taxon>
        <taxon>Ascomycota</taxon>
        <taxon>Pezizomycotina</taxon>
        <taxon>Dothideomycetes</taxon>
        <taxon>Pleosporomycetidae</taxon>
        <taxon>Pleosporales</taxon>
        <taxon>Pleosporineae</taxon>
        <taxon>Pleosporaceae</taxon>
        <taxon>Alternaria</taxon>
        <taxon>Alternaria sect. Panax</taxon>
    </lineage>
</organism>
<evidence type="ECO:0000256" key="1">
    <source>
        <dbReference type="SAM" id="MobiDB-lite"/>
    </source>
</evidence>
<dbReference type="AlphaFoldDB" id="A0AAD4IAT6"/>
<dbReference type="Proteomes" id="UP001199106">
    <property type="component" value="Unassembled WGS sequence"/>
</dbReference>
<accession>A0AAD4IAT6</accession>
<dbReference type="EMBL" id="JAANER010000004">
    <property type="protein sequence ID" value="KAG9191232.1"/>
    <property type="molecule type" value="Genomic_DNA"/>
</dbReference>